<evidence type="ECO:0000256" key="3">
    <source>
        <dbReference type="ARBA" id="ARBA00022989"/>
    </source>
</evidence>
<dbReference type="Proteomes" id="UP000297245">
    <property type="component" value="Unassembled WGS sequence"/>
</dbReference>
<dbReference type="AlphaFoldDB" id="A0A4S8LME4"/>
<keyword evidence="3 5" id="KW-1133">Transmembrane helix</keyword>
<dbReference type="OrthoDB" id="410651at2759"/>
<sequence>MSSTLVVPQGLSYVASALLSTSFLLVWQDLTVNRTPKAVGIPYPQCRFSFSACSITNSDHQSSVYAEKSEAAASPAAMKFNSQDETFSFDTPLSQILVDLARHKIAAVAVGIWTVSRIAYSRGHLTGNPDKRINPIGLNGSLVTIGLISSSAFTVYQIIVEGI</sequence>
<comment type="subcellular location">
    <subcellularLocation>
        <location evidence="1">Membrane</location>
    </subcellularLocation>
</comment>
<accession>A0A4S8LME4</accession>
<dbReference type="SUPFAM" id="SSF161084">
    <property type="entry name" value="MAPEG domain-like"/>
    <property type="match status" value="1"/>
</dbReference>
<evidence type="ECO:0000256" key="1">
    <source>
        <dbReference type="ARBA" id="ARBA00004370"/>
    </source>
</evidence>
<proteinExistence type="predicted"/>
<evidence type="ECO:0000313" key="7">
    <source>
        <dbReference type="Proteomes" id="UP000297245"/>
    </source>
</evidence>
<dbReference type="Pfam" id="PF01124">
    <property type="entry name" value="MAPEG"/>
    <property type="match status" value="1"/>
</dbReference>
<dbReference type="InterPro" id="IPR023352">
    <property type="entry name" value="MAPEG-like_dom_sf"/>
</dbReference>
<keyword evidence="2 5" id="KW-0812">Transmembrane</keyword>
<evidence type="ECO:0000256" key="2">
    <source>
        <dbReference type="ARBA" id="ARBA00022692"/>
    </source>
</evidence>
<feature type="transmembrane region" description="Helical" evidence="5">
    <location>
        <begin position="6"/>
        <end position="27"/>
    </location>
</feature>
<organism evidence="6 7">
    <name type="scientific">Dendrothele bispora (strain CBS 962.96)</name>
    <dbReference type="NCBI Taxonomy" id="1314807"/>
    <lineage>
        <taxon>Eukaryota</taxon>
        <taxon>Fungi</taxon>
        <taxon>Dikarya</taxon>
        <taxon>Basidiomycota</taxon>
        <taxon>Agaricomycotina</taxon>
        <taxon>Agaricomycetes</taxon>
        <taxon>Agaricomycetidae</taxon>
        <taxon>Agaricales</taxon>
        <taxon>Agaricales incertae sedis</taxon>
        <taxon>Dendrothele</taxon>
    </lineage>
</organism>
<name>A0A4S8LME4_DENBC</name>
<evidence type="ECO:0000313" key="6">
    <source>
        <dbReference type="EMBL" id="THU90123.1"/>
    </source>
</evidence>
<dbReference type="Gene3D" id="1.20.120.550">
    <property type="entry name" value="Membrane associated eicosanoid/glutathione metabolism-like domain"/>
    <property type="match status" value="1"/>
</dbReference>
<keyword evidence="7" id="KW-1185">Reference proteome</keyword>
<dbReference type="InterPro" id="IPR001129">
    <property type="entry name" value="Membr-assoc_MAPEG"/>
</dbReference>
<dbReference type="GO" id="GO:0016020">
    <property type="term" value="C:membrane"/>
    <property type="evidence" value="ECO:0007669"/>
    <property type="project" value="UniProtKB-SubCell"/>
</dbReference>
<evidence type="ECO:0000256" key="5">
    <source>
        <dbReference type="SAM" id="Phobius"/>
    </source>
</evidence>
<gene>
    <name evidence="6" type="ORF">K435DRAFT_781363</name>
</gene>
<protein>
    <submittedName>
        <fullName evidence="6">Uncharacterized protein</fullName>
    </submittedName>
</protein>
<reference evidence="6 7" key="1">
    <citation type="journal article" date="2019" name="Nat. Ecol. Evol.">
        <title>Megaphylogeny resolves global patterns of mushroom evolution.</title>
        <authorList>
            <person name="Varga T."/>
            <person name="Krizsan K."/>
            <person name="Foldi C."/>
            <person name="Dima B."/>
            <person name="Sanchez-Garcia M."/>
            <person name="Sanchez-Ramirez S."/>
            <person name="Szollosi G.J."/>
            <person name="Szarkandi J.G."/>
            <person name="Papp V."/>
            <person name="Albert L."/>
            <person name="Andreopoulos W."/>
            <person name="Angelini C."/>
            <person name="Antonin V."/>
            <person name="Barry K.W."/>
            <person name="Bougher N.L."/>
            <person name="Buchanan P."/>
            <person name="Buyck B."/>
            <person name="Bense V."/>
            <person name="Catcheside P."/>
            <person name="Chovatia M."/>
            <person name="Cooper J."/>
            <person name="Damon W."/>
            <person name="Desjardin D."/>
            <person name="Finy P."/>
            <person name="Geml J."/>
            <person name="Haridas S."/>
            <person name="Hughes K."/>
            <person name="Justo A."/>
            <person name="Karasinski D."/>
            <person name="Kautmanova I."/>
            <person name="Kiss B."/>
            <person name="Kocsube S."/>
            <person name="Kotiranta H."/>
            <person name="LaButti K.M."/>
            <person name="Lechner B.E."/>
            <person name="Liimatainen K."/>
            <person name="Lipzen A."/>
            <person name="Lukacs Z."/>
            <person name="Mihaltcheva S."/>
            <person name="Morgado L.N."/>
            <person name="Niskanen T."/>
            <person name="Noordeloos M.E."/>
            <person name="Ohm R.A."/>
            <person name="Ortiz-Santana B."/>
            <person name="Ovrebo C."/>
            <person name="Racz N."/>
            <person name="Riley R."/>
            <person name="Savchenko A."/>
            <person name="Shiryaev A."/>
            <person name="Soop K."/>
            <person name="Spirin V."/>
            <person name="Szebenyi C."/>
            <person name="Tomsovsky M."/>
            <person name="Tulloss R.E."/>
            <person name="Uehling J."/>
            <person name="Grigoriev I.V."/>
            <person name="Vagvolgyi C."/>
            <person name="Papp T."/>
            <person name="Martin F.M."/>
            <person name="Miettinen O."/>
            <person name="Hibbett D.S."/>
            <person name="Nagy L.G."/>
        </authorList>
    </citation>
    <scope>NUCLEOTIDE SEQUENCE [LARGE SCALE GENOMIC DNA]</scope>
    <source>
        <strain evidence="6 7">CBS 962.96</strain>
    </source>
</reference>
<dbReference type="EMBL" id="ML179345">
    <property type="protein sequence ID" value="THU90123.1"/>
    <property type="molecule type" value="Genomic_DNA"/>
</dbReference>
<keyword evidence="4 5" id="KW-0472">Membrane</keyword>
<evidence type="ECO:0000256" key="4">
    <source>
        <dbReference type="ARBA" id="ARBA00023136"/>
    </source>
</evidence>